<dbReference type="PANTHER" id="PTHR38105:SF5">
    <property type="entry name" value="OUTER MEMBRANE PROTEIN"/>
    <property type="match status" value="1"/>
</dbReference>
<evidence type="ECO:0000313" key="3">
    <source>
        <dbReference type="EMBL" id="MDN3701790.1"/>
    </source>
</evidence>
<proteinExistence type="predicted"/>
<feature type="chain" id="PRO_5045094344" evidence="2">
    <location>
        <begin position="22"/>
        <end position="223"/>
    </location>
</feature>
<keyword evidence="4" id="KW-1185">Reference proteome</keyword>
<sequence length="223" mass="25629">MIKNKITLAIVATLFASSVTAASLDARQEYKHGSESWASRIKIGGSVDNHFFGVEMKQKGKPFSEWAAAGSEFEYGYKFKIDEHWLIQPSMPVSFGSDSITYKPQVRVQYAFDSGVKAKLRYRHEFRDYTSGSSNENKNRSKVTGNIDYNWNAWQFGFEANYAEDFANNEWTGGGGADNEWDYNMKVGYKEADWNWRPYVEFGNVQDSRDRQLRSRVGITYSF</sequence>
<dbReference type="InterPro" id="IPR053713">
    <property type="entry name" value="Bact_OM_Channel_sf"/>
</dbReference>
<keyword evidence="1 2" id="KW-0732">Signal</keyword>
<evidence type="ECO:0000256" key="1">
    <source>
        <dbReference type="ARBA" id="ARBA00022729"/>
    </source>
</evidence>
<dbReference type="Gene3D" id="2.40.160.40">
    <property type="entry name" value="monomeric porin ompg"/>
    <property type="match status" value="1"/>
</dbReference>
<protein>
    <submittedName>
        <fullName evidence="3">Oligogalacturonate-specific porin KdgM family protein</fullName>
    </submittedName>
</protein>
<evidence type="ECO:0000313" key="4">
    <source>
        <dbReference type="Proteomes" id="UP001223712"/>
    </source>
</evidence>
<dbReference type="EMBL" id="JAUFQY010000001">
    <property type="protein sequence ID" value="MDN3701790.1"/>
    <property type="molecule type" value="Genomic_DNA"/>
</dbReference>
<evidence type="ECO:0000256" key="2">
    <source>
        <dbReference type="SAM" id="SignalP"/>
    </source>
</evidence>
<dbReference type="PANTHER" id="PTHR38105">
    <property type="entry name" value="OUTER MEMBRANE PROTEIN-RELATED-RELATED"/>
    <property type="match status" value="1"/>
</dbReference>
<dbReference type="InterPro" id="IPR009331">
    <property type="entry name" value="Oligogalacturonate-sp_porin"/>
</dbReference>
<organism evidence="3 4">
    <name type="scientific">Vibrio artabrorum</name>
    <dbReference type="NCBI Taxonomy" id="446374"/>
    <lineage>
        <taxon>Bacteria</taxon>
        <taxon>Pseudomonadati</taxon>
        <taxon>Pseudomonadota</taxon>
        <taxon>Gammaproteobacteria</taxon>
        <taxon>Vibrionales</taxon>
        <taxon>Vibrionaceae</taxon>
        <taxon>Vibrio</taxon>
    </lineage>
</organism>
<feature type="signal peptide" evidence="2">
    <location>
        <begin position="1"/>
        <end position="21"/>
    </location>
</feature>
<reference evidence="4" key="1">
    <citation type="journal article" date="2019" name="Int. J. Syst. Evol. Microbiol.">
        <title>The Global Catalogue of Microorganisms (GCM) 10K type strain sequencing project: providing services to taxonomists for standard genome sequencing and annotation.</title>
        <authorList>
            <consortium name="The Broad Institute Genomics Platform"/>
            <consortium name="The Broad Institute Genome Sequencing Center for Infectious Disease"/>
            <person name="Wu L."/>
            <person name="Ma J."/>
        </authorList>
    </citation>
    <scope>NUCLEOTIDE SEQUENCE [LARGE SCALE GENOMIC DNA]</scope>
    <source>
        <strain evidence="4">CECT 7226</strain>
    </source>
</reference>
<comment type="caution">
    <text evidence="3">The sequence shown here is derived from an EMBL/GenBank/DDBJ whole genome shotgun (WGS) entry which is preliminary data.</text>
</comment>
<gene>
    <name evidence="3" type="ORF">QWY96_14375</name>
</gene>
<dbReference type="Proteomes" id="UP001223712">
    <property type="component" value="Unassembled WGS sequence"/>
</dbReference>
<dbReference type="RefSeq" id="WP_261839528.1">
    <property type="nucleotide sequence ID" value="NZ_AP025458.1"/>
</dbReference>
<name>A0ABT8CKC4_9VIBR</name>
<dbReference type="Pfam" id="PF06178">
    <property type="entry name" value="KdgM"/>
    <property type="match status" value="1"/>
</dbReference>
<accession>A0ABT8CKC4</accession>